<sequence length="105" mass="12217">MQVILPDDQIKQIQILISSLITSEIEKQIHHRNIDNSYLNKKQACDYLGISNNTLDEWIRKGLPSIKIGKTIRFSKQAIDSWLLSQNYKYPHFCFIMVMIFSGST</sequence>
<dbReference type="InterPro" id="IPR041657">
    <property type="entry name" value="HTH_17"/>
</dbReference>
<dbReference type="EMBL" id="JABXEU010000034">
    <property type="protein sequence ID" value="NVH37550.1"/>
    <property type="molecule type" value="Genomic_DNA"/>
</dbReference>
<organism evidence="2 3">
    <name type="scientific">Streptococcus suis</name>
    <dbReference type="NCBI Taxonomy" id="1307"/>
    <lineage>
        <taxon>Bacteria</taxon>
        <taxon>Bacillati</taxon>
        <taxon>Bacillota</taxon>
        <taxon>Bacilli</taxon>
        <taxon>Lactobacillales</taxon>
        <taxon>Streptococcaceae</taxon>
        <taxon>Streptococcus</taxon>
    </lineage>
</organism>
<dbReference type="InterPro" id="IPR009061">
    <property type="entry name" value="DNA-bd_dom_put_sf"/>
</dbReference>
<dbReference type="SUPFAM" id="SSF46955">
    <property type="entry name" value="Putative DNA-binding domain"/>
    <property type="match status" value="1"/>
</dbReference>
<reference evidence="2 3" key="1">
    <citation type="submission" date="2020-06" db="EMBL/GenBank/DDBJ databases">
        <title>Pan-genome analysis of Streptococcus suis serotype 2 revealed genomic diversity among strains of different virulence.</title>
        <authorList>
            <person name="Guo G."/>
            <person name="Zhang W."/>
        </authorList>
    </citation>
    <scope>NUCLEOTIDE SEQUENCE [LARGE SCALE GENOMIC DNA]</scope>
    <source>
        <strain evidence="2 3">ZJ92091101</strain>
    </source>
</reference>
<accession>A0A142UQ97</accession>
<proteinExistence type="predicted"/>
<dbReference type="Gene3D" id="1.10.10.10">
    <property type="entry name" value="Winged helix-like DNA-binding domain superfamily/Winged helix DNA-binding domain"/>
    <property type="match status" value="1"/>
</dbReference>
<dbReference type="NCBIfam" id="TIGR01764">
    <property type="entry name" value="excise"/>
    <property type="match status" value="1"/>
</dbReference>
<dbReference type="GO" id="GO:0003677">
    <property type="term" value="F:DNA binding"/>
    <property type="evidence" value="ECO:0007669"/>
    <property type="project" value="InterPro"/>
</dbReference>
<name>A0A142UQ97_STRSU</name>
<feature type="domain" description="Helix-turn-helix" evidence="1">
    <location>
        <begin position="38"/>
        <end position="86"/>
    </location>
</feature>
<dbReference type="Pfam" id="PF12728">
    <property type="entry name" value="HTH_17"/>
    <property type="match status" value="1"/>
</dbReference>
<evidence type="ECO:0000313" key="2">
    <source>
        <dbReference type="EMBL" id="NVH37550.1"/>
    </source>
</evidence>
<dbReference type="OrthoDB" id="9782387at2"/>
<gene>
    <name evidence="2" type="ORF">HU146_09900</name>
</gene>
<comment type="caution">
    <text evidence="2">The sequence shown here is derived from an EMBL/GenBank/DDBJ whole genome shotgun (WGS) entry which is preliminary data.</text>
</comment>
<evidence type="ECO:0000313" key="3">
    <source>
        <dbReference type="Proteomes" id="UP000548355"/>
    </source>
</evidence>
<dbReference type="InterPro" id="IPR010093">
    <property type="entry name" value="SinI_DNA-bd"/>
</dbReference>
<dbReference type="AlphaFoldDB" id="A0A142UQ97"/>
<dbReference type="InterPro" id="IPR036388">
    <property type="entry name" value="WH-like_DNA-bd_sf"/>
</dbReference>
<protein>
    <submittedName>
        <fullName evidence="2">Helix-turn-helix domain-containing protein</fullName>
    </submittedName>
</protein>
<dbReference type="RefSeq" id="WP_002937381.1">
    <property type="nucleotide sequence ID" value="NZ_BCBZ01000016.1"/>
</dbReference>
<dbReference type="Proteomes" id="UP000548355">
    <property type="component" value="Unassembled WGS sequence"/>
</dbReference>
<evidence type="ECO:0000259" key="1">
    <source>
        <dbReference type="Pfam" id="PF12728"/>
    </source>
</evidence>